<evidence type="ECO:0000256" key="3">
    <source>
        <dbReference type="ARBA" id="ARBA00022723"/>
    </source>
</evidence>
<comment type="cofactor">
    <cofactor evidence="11">
        <name>heme c</name>
        <dbReference type="ChEBI" id="CHEBI:61717"/>
    </cofactor>
    <text evidence="11">Binds 1 heme c group per subunit.</text>
</comment>
<gene>
    <name evidence="15" type="ORF">FBQ74_01340</name>
</gene>
<keyword evidence="5 12" id="KW-0106">Calcium</keyword>
<evidence type="ECO:0000256" key="8">
    <source>
        <dbReference type="ARBA" id="ARBA00023004"/>
    </source>
</evidence>
<feature type="binding site" evidence="11">
    <location>
        <position position="174"/>
    </location>
    <ligand>
        <name>pyrroloquinoline quinone</name>
        <dbReference type="ChEBI" id="CHEBI:58442"/>
    </ligand>
</feature>
<dbReference type="InterPro" id="IPR001479">
    <property type="entry name" value="Quinoprotein_DH_CS"/>
</dbReference>
<dbReference type="NCBIfam" id="TIGR03075">
    <property type="entry name" value="PQQ_enz_alc_DH"/>
    <property type="match status" value="1"/>
</dbReference>
<dbReference type="AlphaFoldDB" id="A0A5B7YHG2"/>
<dbReference type="GO" id="GO:0020037">
    <property type="term" value="F:heme binding"/>
    <property type="evidence" value="ECO:0007669"/>
    <property type="project" value="InterPro"/>
</dbReference>
<feature type="binding site" evidence="12">
    <location>
        <position position="268"/>
    </location>
    <ligand>
        <name>Ca(2+)</name>
        <dbReference type="ChEBI" id="CHEBI:29108"/>
    </ligand>
</feature>
<evidence type="ECO:0000256" key="9">
    <source>
        <dbReference type="ARBA" id="ARBA00023157"/>
    </source>
</evidence>
<dbReference type="CDD" id="cd10279">
    <property type="entry name" value="PQQ_ADH_II"/>
    <property type="match status" value="1"/>
</dbReference>
<dbReference type="Proteomes" id="UP000304912">
    <property type="component" value="Chromosome"/>
</dbReference>
<evidence type="ECO:0000259" key="14">
    <source>
        <dbReference type="PROSITE" id="PS51007"/>
    </source>
</evidence>
<dbReference type="EC" id="1.1.2.-" evidence="15"/>
<dbReference type="Pfam" id="PF13442">
    <property type="entry name" value="Cytochrome_CBB3"/>
    <property type="match status" value="1"/>
</dbReference>
<dbReference type="EMBL" id="CP039852">
    <property type="protein sequence ID" value="QCZ95117.1"/>
    <property type="molecule type" value="Genomic_DNA"/>
</dbReference>
<evidence type="ECO:0000256" key="11">
    <source>
        <dbReference type="PIRSR" id="PIRSR617512-2"/>
    </source>
</evidence>
<dbReference type="GO" id="GO:0016614">
    <property type="term" value="F:oxidoreductase activity, acting on CH-OH group of donors"/>
    <property type="evidence" value="ECO:0007669"/>
    <property type="project" value="InterPro"/>
</dbReference>
<feature type="binding site" description="covalent" evidence="11">
    <location>
        <position position="631"/>
    </location>
    <ligand>
        <name>heme c</name>
        <dbReference type="ChEBI" id="CHEBI:61717"/>
    </ligand>
</feature>
<feature type="domain" description="Cytochrome c" evidence="14">
    <location>
        <begin position="615"/>
        <end position="693"/>
    </location>
</feature>
<feature type="binding site" description="axial binding residue" evidence="12">
    <location>
        <position position="632"/>
    </location>
    <ligand>
        <name>heme c</name>
        <dbReference type="ChEBI" id="CHEBI:61717"/>
    </ligand>
    <ligandPart>
        <name>Fe</name>
        <dbReference type="ChEBI" id="CHEBI:18248"/>
    </ligandPart>
</feature>
<name>A0A5B7YHG2_9ALTE</name>
<feature type="binding site" evidence="11">
    <location>
        <position position="248"/>
    </location>
    <ligand>
        <name>pyrroloquinoline quinone</name>
        <dbReference type="ChEBI" id="CHEBI:58442"/>
    </ligand>
</feature>
<keyword evidence="7 15" id="KW-0560">Oxidoreductase</keyword>
<dbReference type="Pfam" id="PF01011">
    <property type="entry name" value="PQQ"/>
    <property type="match status" value="2"/>
</dbReference>
<dbReference type="GO" id="GO:0030288">
    <property type="term" value="C:outer membrane-bounded periplasmic space"/>
    <property type="evidence" value="ECO:0007669"/>
    <property type="project" value="InterPro"/>
</dbReference>
<dbReference type="InterPro" id="IPR018391">
    <property type="entry name" value="PQQ_b-propeller_rpt"/>
</dbReference>
<protein>
    <submittedName>
        <fullName evidence="15">PQQ-dependent dehydrogenase, methanol/ethanol family</fullName>
        <ecNumber evidence="15">1.1.2.-</ecNumber>
    </submittedName>
</protein>
<feature type="binding site" evidence="11">
    <location>
        <position position="340"/>
    </location>
    <ligand>
        <name>pyrroloquinoline quinone</name>
        <dbReference type="ChEBI" id="CHEBI:58442"/>
    </ligand>
</feature>
<feature type="binding site" evidence="11">
    <location>
        <position position="130"/>
    </location>
    <ligand>
        <name>pyrroloquinoline quinone</name>
        <dbReference type="ChEBI" id="CHEBI:58442"/>
    </ligand>
</feature>
<feature type="binding site" evidence="11">
    <location>
        <begin position="400"/>
        <end position="401"/>
    </location>
    <ligand>
        <name>pyrroloquinoline quinone</name>
        <dbReference type="ChEBI" id="CHEBI:58442"/>
    </ligand>
</feature>
<feature type="binding site" evidence="12">
    <location>
        <position position="313"/>
    </location>
    <ligand>
        <name>Ca(2+)</name>
        <dbReference type="ChEBI" id="CHEBI:29108"/>
    </ligand>
</feature>
<keyword evidence="3 12" id="KW-0479">Metal-binding</keyword>
<comment type="similarity">
    <text evidence="1">Belongs to the bacterial PQQ dehydrogenase family.</text>
</comment>
<keyword evidence="8 12" id="KW-0408">Iron</keyword>
<dbReference type="GO" id="GO:0009055">
    <property type="term" value="F:electron transfer activity"/>
    <property type="evidence" value="ECO:0007669"/>
    <property type="project" value="InterPro"/>
</dbReference>
<dbReference type="InterPro" id="IPR036909">
    <property type="entry name" value="Cyt_c-like_dom_sf"/>
</dbReference>
<dbReference type="PROSITE" id="PS51007">
    <property type="entry name" value="CYTC"/>
    <property type="match status" value="1"/>
</dbReference>
<evidence type="ECO:0000256" key="7">
    <source>
        <dbReference type="ARBA" id="ARBA00023002"/>
    </source>
</evidence>
<evidence type="ECO:0000256" key="1">
    <source>
        <dbReference type="ARBA" id="ARBA00008156"/>
    </source>
</evidence>
<evidence type="ECO:0000256" key="4">
    <source>
        <dbReference type="ARBA" id="ARBA00022729"/>
    </source>
</evidence>
<organism evidence="15 16">
    <name type="scientific">Salinimonas iocasae</name>
    <dbReference type="NCBI Taxonomy" id="2572577"/>
    <lineage>
        <taxon>Bacteria</taxon>
        <taxon>Pseudomonadati</taxon>
        <taxon>Pseudomonadota</taxon>
        <taxon>Gammaproteobacteria</taxon>
        <taxon>Alteromonadales</taxon>
        <taxon>Alteromonadaceae</taxon>
        <taxon>Alteromonas/Salinimonas group</taxon>
        <taxon>Salinimonas</taxon>
    </lineage>
</organism>
<dbReference type="InterPro" id="IPR009056">
    <property type="entry name" value="Cyt_c-like_dom"/>
</dbReference>
<feature type="binding site" description="axial binding residue" evidence="12">
    <location>
        <position position="670"/>
    </location>
    <ligand>
        <name>heme c</name>
        <dbReference type="ChEBI" id="CHEBI:61717"/>
    </ligand>
    <ligandPart>
        <name>Fe</name>
        <dbReference type="ChEBI" id="CHEBI:18248"/>
    </ligandPart>
</feature>
<dbReference type="InterPro" id="IPR011047">
    <property type="entry name" value="Quinoprotein_ADH-like_sf"/>
</dbReference>
<dbReference type="RefSeq" id="WP_139757845.1">
    <property type="nucleotide sequence ID" value="NZ_CP039852.1"/>
</dbReference>
<feature type="binding site" evidence="12">
    <location>
        <position position="192"/>
    </location>
    <ligand>
        <name>Ca(2+)</name>
        <dbReference type="ChEBI" id="CHEBI:29108"/>
    </ligand>
</feature>
<evidence type="ECO:0000256" key="10">
    <source>
        <dbReference type="PIRSR" id="PIRSR617512-1"/>
    </source>
</evidence>
<evidence type="ECO:0000256" key="2">
    <source>
        <dbReference type="ARBA" id="ARBA00022617"/>
    </source>
</evidence>
<dbReference type="InterPro" id="IPR017512">
    <property type="entry name" value="PQQ_MeOH/EtOH_DH"/>
</dbReference>
<keyword evidence="9 13" id="KW-1015">Disulfide bond</keyword>
<feature type="disulfide bond" evidence="13">
    <location>
        <begin position="124"/>
        <end position="125"/>
    </location>
</feature>
<proteinExistence type="inferred from homology"/>
<feature type="binding site" evidence="11">
    <location>
        <position position="78"/>
    </location>
    <ligand>
        <name>pyrroloquinoline quinone</name>
        <dbReference type="ChEBI" id="CHEBI:58442"/>
    </ligand>
</feature>
<dbReference type="InterPro" id="IPR002372">
    <property type="entry name" value="PQQ_rpt_dom"/>
</dbReference>
<sequence length="704" mass="78117">MQFMTGLIASWMVFSGVAATSVDQQTLNEADSKNDQWLAHGKNYSETRHSPLKQINTDTVKDLVLLNKTVLPDWRGVEATPLLIDGIIYVTGPWSKVFAVDAKSGEIQWSYDPEVPRQAAINGCCDVVNRGVAAWHDKLFFGTFDGRLIALDRKTGKKVWEQLTVDNSKPYTITGAPRVVNGLVFIGNGGAEFGVRGYFSAYDADSGEMQWRFYTVPGNPDEGFENEAMRKAADTWTGQWWKYGGGGTVWDSMAYDPELDLLYVGTGNGSPWDRHQRSPEGGDNLYLSSILAIKPKTGELKWHYQTTPGDSWDFTATQHMILADIEIEGQTRKVLMQAPKNGYFYVIDRVSGELISADAFTYMNWSTHVDKQTGKPVEADFARYSEVNAQIAPNYDGGHNWHPMAYNPELGYVFIPGRDTVSFYGRDLDWKYNERGFGTGAGWNLATGNQDDKPDIYDKKAPQKKGFLKAWDPVKGKPAWTIDQHDSWNGGVLSTAGNLVFQGTSDGHLKAYDSRNGKEVFSYDLGVGILAPPITYMLDGTQYVTVAAGWGGGYGMKNILTDKLRSDLVLTFRLAVDSKESKVNVLHEENQVAFHRYAPKNAPIQLGPKVTIPKKTFLQGETIFNTNCAVCHVVDDSRGGVAPNLLTSHMIEKQVLPVVLLDGVLQSRGMPSFEGKLKRSEVEALSGYLKTLQQQTIGDRPSSR</sequence>
<reference evidence="15 16" key="1">
    <citation type="submission" date="2019-04" db="EMBL/GenBank/DDBJ databases">
        <title>Salinimonas iocasae sp. nov., a halophilic bacterium isolated from the outer tube casing of tubeworms in Okinawa Trough.</title>
        <authorList>
            <person name="Zhang H."/>
            <person name="Wang H."/>
            <person name="Li C."/>
        </authorList>
    </citation>
    <scope>NUCLEOTIDE SEQUENCE [LARGE SCALE GENOMIC DNA]</scope>
    <source>
        <strain evidence="15 16">KX18D6</strain>
    </source>
</reference>
<dbReference type="GO" id="GO:0005509">
    <property type="term" value="F:calcium ion binding"/>
    <property type="evidence" value="ECO:0007669"/>
    <property type="project" value="InterPro"/>
</dbReference>
<dbReference type="OrthoDB" id="9794322at2"/>
<dbReference type="KEGG" id="salk:FBQ74_01340"/>
<comment type="cofactor">
    <cofactor evidence="12">
        <name>Ca(2+)</name>
        <dbReference type="ChEBI" id="CHEBI:29108"/>
    </cofactor>
    <text evidence="12">Binds 1 Ca(2+) ion per subunit.</text>
</comment>
<evidence type="ECO:0000256" key="12">
    <source>
        <dbReference type="PIRSR" id="PIRSR617512-3"/>
    </source>
</evidence>
<dbReference type="SMART" id="SM00564">
    <property type="entry name" value="PQQ"/>
    <property type="match status" value="5"/>
</dbReference>
<dbReference type="GO" id="GO:0016020">
    <property type="term" value="C:membrane"/>
    <property type="evidence" value="ECO:0007669"/>
    <property type="project" value="InterPro"/>
</dbReference>
<dbReference type="Gene3D" id="1.10.760.10">
    <property type="entry name" value="Cytochrome c-like domain"/>
    <property type="match status" value="1"/>
</dbReference>
<evidence type="ECO:0000256" key="5">
    <source>
        <dbReference type="ARBA" id="ARBA00022837"/>
    </source>
</evidence>
<dbReference type="SUPFAM" id="SSF50998">
    <property type="entry name" value="Quinoprotein alcohol dehydrogenase-like"/>
    <property type="match status" value="1"/>
</dbReference>
<dbReference type="SUPFAM" id="SSF46626">
    <property type="entry name" value="Cytochrome c"/>
    <property type="match status" value="1"/>
</dbReference>
<keyword evidence="16" id="KW-1185">Reference proteome</keyword>
<keyword evidence="4" id="KW-0732">Signal</keyword>
<dbReference type="PANTHER" id="PTHR32303">
    <property type="entry name" value="QUINOPROTEIN ALCOHOL DEHYDROGENASE (CYTOCHROME C)"/>
    <property type="match status" value="1"/>
</dbReference>
<dbReference type="Gene3D" id="2.140.10.10">
    <property type="entry name" value="Quinoprotein alcohol dehydrogenase-like superfamily"/>
    <property type="match status" value="1"/>
</dbReference>
<accession>A0A5B7YHG2</accession>
<evidence type="ECO:0000313" key="16">
    <source>
        <dbReference type="Proteomes" id="UP000304912"/>
    </source>
</evidence>
<evidence type="ECO:0000256" key="6">
    <source>
        <dbReference type="ARBA" id="ARBA00022891"/>
    </source>
</evidence>
<keyword evidence="2 11" id="KW-0349">Heme</keyword>
<keyword evidence="6 11" id="KW-0634">PQQ</keyword>
<comment type="cofactor">
    <cofactor evidence="11">
        <name>pyrroloquinoline quinone</name>
        <dbReference type="ChEBI" id="CHEBI:58442"/>
    </cofactor>
    <text evidence="11">Binds 1 PQQ group per subunit.</text>
</comment>
<evidence type="ECO:0000256" key="13">
    <source>
        <dbReference type="PIRSR" id="PIRSR617512-4"/>
    </source>
</evidence>
<feature type="active site" description="Proton acceptor" evidence="10">
    <location>
        <position position="313"/>
    </location>
</feature>
<feature type="binding site" description="covalent" evidence="11">
    <location>
        <position position="628"/>
    </location>
    <ligand>
        <name>heme c</name>
        <dbReference type="ChEBI" id="CHEBI:61717"/>
    </ligand>
</feature>
<dbReference type="PROSITE" id="PS00364">
    <property type="entry name" value="BACTERIAL_PQQ_2"/>
    <property type="match status" value="1"/>
</dbReference>
<feature type="binding site" evidence="11">
    <location>
        <begin position="190"/>
        <end position="191"/>
    </location>
    <ligand>
        <name>pyrroloquinoline quinone</name>
        <dbReference type="ChEBI" id="CHEBI:58442"/>
    </ligand>
</feature>
<evidence type="ECO:0000313" key="15">
    <source>
        <dbReference type="EMBL" id="QCZ95117.1"/>
    </source>
</evidence>